<dbReference type="PANTHER" id="PTHR11017">
    <property type="entry name" value="LEUCINE-RICH REPEAT-CONTAINING PROTEIN"/>
    <property type="match status" value="1"/>
</dbReference>
<dbReference type="SUPFAM" id="SSF52200">
    <property type="entry name" value="Toll/Interleukin receptor TIR domain"/>
    <property type="match status" value="1"/>
</dbReference>
<dbReference type="GO" id="GO:0043531">
    <property type="term" value="F:ADP binding"/>
    <property type="evidence" value="ECO:0007669"/>
    <property type="project" value="InterPro"/>
</dbReference>
<dbReference type="InterPro" id="IPR012337">
    <property type="entry name" value="RNaseH-like_sf"/>
</dbReference>
<dbReference type="EC" id="3.2.2.6" evidence="1"/>
<dbReference type="Pfam" id="PF00931">
    <property type="entry name" value="NB-ARC"/>
    <property type="match status" value="1"/>
</dbReference>
<dbReference type="GO" id="GO:0004523">
    <property type="term" value="F:RNA-DNA hybrid ribonuclease activity"/>
    <property type="evidence" value="ECO:0007669"/>
    <property type="project" value="InterPro"/>
</dbReference>
<dbReference type="Gramene" id="rna42438">
    <property type="protein sequence ID" value="RHN47796.1"/>
    <property type="gene ID" value="gene42438"/>
</dbReference>
<accession>A0A396H395</accession>
<evidence type="ECO:0000256" key="6">
    <source>
        <dbReference type="ARBA" id="ARBA00023027"/>
    </source>
</evidence>
<dbReference type="Proteomes" id="UP000265566">
    <property type="component" value="Chromosome 7"/>
</dbReference>
<dbReference type="InterPro" id="IPR042197">
    <property type="entry name" value="Apaf_helical"/>
</dbReference>
<dbReference type="InterPro" id="IPR036397">
    <property type="entry name" value="RNaseH_sf"/>
</dbReference>
<dbReference type="InterPro" id="IPR058546">
    <property type="entry name" value="RPS4B/Roq1-like_LRR"/>
</dbReference>
<dbReference type="GO" id="GO:0003677">
    <property type="term" value="F:DNA binding"/>
    <property type="evidence" value="ECO:0007669"/>
    <property type="project" value="UniProtKB-KW"/>
</dbReference>
<dbReference type="CDD" id="cd06222">
    <property type="entry name" value="RNase_H_like"/>
    <property type="match status" value="1"/>
</dbReference>
<evidence type="ECO:0000256" key="2">
    <source>
        <dbReference type="ARBA" id="ARBA00022614"/>
    </source>
</evidence>
<evidence type="ECO:0000256" key="3">
    <source>
        <dbReference type="ARBA" id="ARBA00022737"/>
    </source>
</evidence>
<dbReference type="InterPro" id="IPR003591">
    <property type="entry name" value="Leu-rich_rpt_typical-subtyp"/>
</dbReference>
<dbReference type="GO" id="GO:0006952">
    <property type="term" value="P:defense response"/>
    <property type="evidence" value="ECO:0007669"/>
    <property type="project" value="UniProtKB-KW"/>
</dbReference>
<keyword evidence="3" id="KW-0677">Repeat</keyword>
<dbReference type="Pfam" id="PF23282">
    <property type="entry name" value="WHD_ROQ1"/>
    <property type="match status" value="1"/>
</dbReference>
<dbReference type="SUPFAM" id="SSF53098">
    <property type="entry name" value="Ribonuclease H-like"/>
    <property type="match status" value="1"/>
</dbReference>
<organism evidence="10">
    <name type="scientific">Medicago truncatula</name>
    <name type="common">Barrel medic</name>
    <name type="synonym">Medicago tribuloides</name>
    <dbReference type="NCBI Taxonomy" id="3880"/>
    <lineage>
        <taxon>Eukaryota</taxon>
        <taxon>Viridiplantae</taxon>
        <taxon>Streptophyta</taxon>
        <taxon>Embryophyta</taxon>
        <taxon>Tracheophyta</taxon>
        <taxon>Spermatophyta</taxon>
        <taxon>Magnoliopsida</taxon>
        <taxon>eudicotyledons</taxon>
        <taxon>Gunneridae</taxon>
        <taxon>Pentapetalae</taxon>
        <taxon>rosids</taxon>
        <taxon>fabids</taxon>
        <taxon>Fabales</taxon>
        <taxon>Fabaceae</taxon>
        <taxon>Papilionoideae</taxon>
        <taxon>50 kb inversion clade</taxon>
        <taxon>NPAAA clade</taxon>
        <taxon>Hologalegina</taxon>
        <taxon>IRL clade</taxon>
        <taxon>Trifolieae</taxon>
        <taxon>Medicago</taxon>
    </lineage>
</organism>
<dbReference type="PANTHER" id="PTHR11017:SF559">
    <property type="entry name" value="DISEASE RESISTANCE PROTEIN CHL1"/>
    <property type="match status" value="1"/>
</dbReference>
<dbReference type="InterPro" id="IPR036390">
    <property type="entry name" value="WH_DNA-bd_sf"/>
</dbReference>
<dbReference type="InterPro" id="IPR035897">
    <property type="entry name" value="Toll_tir_struct_dom_sf"/>
</dbReference>
<dbReference type="SMART" id="SM00255">
    <property type="entry name" value="TIR"/>
    <property type="match status" value="1"/>
</dbReference>
<reference evidence="10" key="1">
    <citation type="journal article" date="2018" name="Nat. Plants">
        <title>Whole-genome landscape of Medicago truncatula symbiotic genes.</title>
        <authorList>
            <person name="Pecrix Y."/>
            <person name="Gamas P."/>
            <person name="Carrere S."/>
        </authorList>
    </citation>
    <scope>NUCLEOTIDE SEQUENCE</scope>
    <source>
        <tissue evidence="10">Leaves</tissue>
    </source>
</reference>
<evidence type="ECO:0000256" key="7">
    <source>
        <dbReference type="ARBA" id="ARBA00047304"/>
    </source>
</evidence>
<comment type="caution">
    <text evidence="10">The sequence shown here is derived from an EMBL/GenBank/DDBJ whole genome shotgun (WGS) entry which is preliminary data.</text>
</comment>
<dbReference type="Pfam" id="PF07725">
    <property type="entry name" value="LRR_3"/>
    <property type="match status" value="1"/>
</dbReference>
<dbReference type="InterPro" id="IPR000157">
    <property type="entry name" value="TIR_dom"/>
</dbReference>
<dbReference type="Gene3D" id="3.40.50.300">
    <property type="entry name" value="P-loop containing nucleotide triphosphate hydrolases"/>
    <property type="match status" value="1"/>
</dbReference>
<dbReference type="InterPro" id="IPR027417">
    <property type="entry name" value="P-loop_NTPase"/>
</dbReference>
<evidence type="ECO:0000256" key="4">
    <source>
        <dbReference type="ARBA" id="ARBA00022801"/>
    </source>
</evidence>
<dbReference type="Gene3D" id="3.30.420.10">
    <property type="entry name" value="Ribonuclease H-like superfamily/Ribonuclease H"/>
    <property type="match status" value="1"/>
</dbReference>
<dbReference type="Gene3D" id="3.40.50.10140">
    <property type="entry name" value="Toll/interleukin-1 receptor homology (TIR) domain"/>
    <property type="match status" value="1"/>
</dbReference>
<dbReference type="InterPro" id="IPR032675">
    <property type="entry name" value="LRR_dom_sf"/>
</dbReference>
<protein>
    <recommendedName>
        <fullName evidence="1">ADP-ribosyl cyclase/cyclic ADP-ribose hydrolase</fullName>
        <ecNumber evidence="1">3.2.2.6</ecNumber>
    </recommendedName>
</protein>
<feature type="domain" description="RNase H type-1" evidence="9">
    <location>
        <begin position="1310"/>
        <end position="1440"/>
    </location>
</feature>
<dbReference type="Gene3D" id="3.80.10.10">
    <property type="entry name" value="Ribonuclease Inhibitor"/>
    <property type="match status" value="3"/>
</dbReference>
<dbReference type="Pfam" id="PF13456">
    <property type="entry name" value="RVT_3"/>
    <property type="match status" value="1"/>
</dbReference>
<evidence type="ECO:0000256" key="1">
    <source>
        <dbReference type="ARBA" id="ARBA00011982"/>
    </source>
</evidence>
<dbReference type="SMART" id="SM00369">
    <property type="entry name" value="LRR_TYP"/>
    <property type="match status" value="4"/>
</dbReference>
<feature type="domain" description="TIR" evidence="8">
    <location>
        <begin position="10"/>
        <end position="176"/>
    </location>
</feature>
<dbReference type="Pfam" id="PF01582">
    <property type="entry name" value="TIR"/>
    <property type="match status" value="1"/>
</dbReference>
<keyword evidence="4" id="KW-0378">Hydrolase</keyword>
<dbReference type="EMBL" id="PSQE01000007">
    <property type="protein sequence ID" value="RHN47796.1"/>
    <property type="molecule type" value="Genomic_DNA"/>
</dbReference>
<dbReference type="InterPro" id="IPR044974">
    <property type="entry name" value="Disease_R_plants"/>
</dbReference>
<dbReference type="FunFam" id="1.10.8.430:FF:000002">
    <property type="entry name" value="Disease resistance protein (TIR-NBS-LRR class)"/>
    <property type="match status" value="1"/>
</dbReference>
<keyword evidence="2" id="KW-0433">Leucine-rich repeat</keyword>
<comment type="catalytic activity">
    <reaction evidence="7">
        <text>NAD(+) + H2O = ADP-D-ribose + nicotinamide + H(+)</text>
        <dbReference type="Rhea" id="RHEA:16301"/>
        <dbReference type="ChEBI" id="CHEBI:15377"/>
        <dbReference type="ChEBI" id="CHEBI:15378"/>
        <dbReference type="ChEBI" id="CHEBI:17154"/>
        <dbReference type="ChEBI" id="CHEBI:57540"/>
        <dbReference type="ChEBI" id="CHEBI:57967"/>
        <dbReference type="EC" id="3.2.2.6"/>
    </reaction>
    <physiologicalReaction direction="left-to-right" evidence="7">
        <dbReference type="Rhea" id="RHEA:16302"/>
    </physiologicalReaction>
</comment>
<dbReference type="Pfam" id="PF23286">
    <property type="entry name" value="LRR_13"/>
    <property type="match status" value="1"/>
</dbReference>
<keyword evidence="6" id="KW-0520">NAD</keyword>
<proteinExistence type="predicted"/>
<dbReference type="InterPro" id="IPR044730">
    <property type="entry name" value="RNase_H-like_dom_plant"/>
</dbReference>
<dbReference type="SUPFAM" id="SSF46785">
    <property type="entry name" value="Winged helix' DNA-binding domain"/>
    <property type="match status" value="1"/>
</dbReference>
<dbReference type="InterPro" id="IPR058192">
    <property type="entry name" value="WHD_ROQ1-like"/>
</dbReference>
<dbReference type="Gene3D" id="1.10.8.430">
    <property type="entry name" value="Helical domain of apoptotic protease-activating factors"/>
    <property type="match status" value="1"/>
</dbReference>
<dbReference type="PRINTS" id="PR00364">
    <property type="entry name" value="DISEASERSIST"/>
</dbReference>
<sequence length="1471" mass="166543">MAVTNTSPSWKFHVFLSFRGVETRNKFTDHLYAAFIRTGLTVFKDDTELQRGQLIAPELLNSIEQSLSSVVILSPDYASSRWCLDELLTILRSRIDFGRFVFPVFYDVDPTDVRHQRGSFAEAFVKHGERFGDDSEKVRMWREALSQVADLSGWSSKARRETELIEEIVADVWKKLQPKFSHYDDELVGIDSRINNMCSLLRTDSEEIRFEGIWGMGGIGKTTLAKHIYKKIHNQFDVSCFLENVRELSSERDGLLCLQRKLLSHLKISSMRIESLDQGKEIIRNLLFNKKVLLVLDDLSSDIQLENLAGKQWFGPGSRVIITTRDKHLLVSLSVCEIYDAQILNSHESLQLFSQKAFRSGKPEEGFVELSKQAVQCAGGIPLALKVLGSFLCGRKASVWEDALKMLQQDLQNDIYKTLRISYDGLRDMEKAIFLDIACFFKGSRKDHVTQILENCGLNPLIGIDVLIEKSLITYDGWHLGMHDLLQEMGRNIVLHESLNDAGKQSRLWSLKDIDQVLRNNKGTESTQAVVLNLSEAFEASWNPEAFAKMGNLRLLMILNKLQLQHGLKCLPSGLKVLVWKECPLESLPIGDQSDELVDLDMCHSKIKHLWKGTKLLGNLKTINLKNSKYLHQTPDFTGIPNLEKLDLEGCINLVEVHASLGLLKKISYVTLEDCKNLKSLPGKLEMNSLKRLILTGCTSVRKLPDFGESMTNLSTLALDEIPLAELPPTIGYLTGLNSLLLRDCKNIYSLPDTFSKLKSLKRLNLSGCSKFSKLPDNLHENEALECLNVSNTAIREVPSSIVHLKNLISLLFHGCKGLARNSESSLLPLGRIFGFGTHPTPKKLILPSFSGLSSLKKLDLSYCNLYDESIPDDLGCLSSLVTLDISGNNFVNLRDGCISKLLKLERLVLSSCQNLQSLPNLPPNVHFVNTSDCSSLKPLSDPQEIWGHLASFAFDKLQDANQIKTLLVGPGNEIPSTFFYQNYFDRDIQYLKDNYIWADSTVSISINMAQLRQRYDRSEWWGLLVSLVIEDVVSSTPSQDYRVGWISKVPATNHILRQLFQKLLEHGFISGVPNSKHPHLLVLYIPVPAAFRWSYVQDKFQLIFFSSSLKSKLVIKKCGWRILCKEDAQLMRTKLSECSISSAKQYVSRGNCLSSSSSSSSSDYLITSWRWISRLKVPRRHKTFLLAVLCERLPTIAKCRFCSMEGATTIHVLRDCRRACAIWVQMVPPQMQDEFFSISLHDWMHRFLRRSWLPNIREDYDADCLKFSVTTFLLWKDGGDNSIPEGDSLTDNGLYSIIKSLVQEHTSPTRRFIKLNVDGCCMDNPRSAGYGGLFRDVDGNWLGGFYGSLGFTTKMKAELYAICQGLITAWDFGYRNILVETDYLEAIKHIEEANIEHDAYGSLVADIRSLMQRNWSLNLDHSLKEDNACADILSRIGAEQHEVYCFHAYPPQQLQLALMADALHVQLPCM</sequence>
<dbReference type="SUPFAM" id="SSF52058">
    <property type="entry name" value="L domain-like"/>
    <property type="match status" value="1"/>
</dbReference>
<keyword evidence="10" id="KW-0238">DNA-binding</keyword>
<dbReference type="GO" id="GO:0061809">
    <property type="term" value="F:NAD+ nucleosidase activity, cyclic ADP-ribose generating"/>
    <property type="evidence" value="ECO:0007669"/>
    <property type="project" value="UniProtKB-EC"/>
</dbReference>
<keyword evidence="5" id="KW-0611">Plant defense</keyword>
<evidence type="ECO:0000313" key="10">
    <source>
        <dbReference type="EMBL" id="RHN47796.1"/>
    </source>
</evidence>
<gene>
    <name evidence="10" type="ORF">MtrunA17_Chr7g0256881</name>
</gene>
<dbReference type="PROSITE" id="PS50104">
    <property type="entry name" value="TIR"/>
    <property type="match status" value="1"/>
</dbReference>
<evidence type="ECO:0000256" key="5">
    <source>
        <dbReference type="ARBA" id="ARBA00022821"/>
    </source>
</evidence>
<dbReference type="FunFam" id="3.40.50.10140:FF:000007">
    <property type="entry name" value="Disease resistance protein (TIR-NBS-LRR class)"/>
    <property type="match status" value="1"/>
</dbReference>
<dbReference type="InterPro" id="IPR011713">
    <property type="entry name" value="Leu-rich_rpt_3"/>
</dbReference>
<dbReference type="InterPro" id="IPR002156">
    <property type="entry name" value="RNaseH_domain"/>
</dbReference>
<dbReference type="GO" id="GO:0007165">
    <property type="term" value="P:signal transduction"/>
    <property type="evidence" value="ECO:0007669"/>
    <property type="project" value="InterPro"/>
</dbReference>
<dbReference type="PROSITE" id="PS50879">
    <property type="entry name" value="RNASE_H_1"/>
    <property type="match status" value="1"/>
</dbReference>
<dbReference type="SUPFAM" id="SSF52540">
    <property type="entry name" value="P-loop containing nucleoside triphosphate hydrolases"/>
    <property type="match status" value="1"/>
</dbReference>
<dbReference type="InterPro" id="IPR002182">
    <property type="entry name" value="NB-ARC"/>
</dbReference>
<name>A0A396H395_MEDTR</name>
<dbReference type="OrthoDB" id="1357022at2759"/>
<evidence type="ECO:0000259" key="8">
    <source>
        <dbReference type="PROSITE" id="PS50104"/>
    </source>
</evidence>
<evidence type="ECO:0000259" key="9">
    <source>
        <dbReference type="PROSITE" id="PS50879"/>
    </source>
</evidence>